<dbReference type="RefSeq" id="WP_307477503.1">
    <property type="nucleotide sequence ID" value="NZ_JAUSUB010000021.1"/>
</dbReference>
<sequence>MLVWAEQGACAFLVRQQAVFFTYQCVNKIRSERIEVMLYVLIFVLSYAFGCVNGAYYLGIMLKDNDIRQFGSGNAGARNAGRHLGKKGFVITVIIDAVKVFLALLIANTLFGNNEFALIIGGFGLLLGHIWPVQLQLRGGKGVVVFLAAALYLEPYTILVAGIVLAAGFIAARRFTVPGLISILSIPVTAYLLGNSHQLVIGLSLMAGIVIFMHKPNHTSKNNLNIQESEHDGIHL</sequence>
<comment type="pathway">
    <text evidence="10">Lipid metabolism; phospholipid metabolism.</text>
</comment>
<evidence type="ECO:0000256" key="10">
    <source>
        <dbReference type="HAMAP-Rule" id="MF_01043"/>
    </source>
</evidence>
<feature type="transmembrane region" description="Helical" evidence="10">
    <location>
        <begin position="88"/>
        <end position="110"/>
    </location>
</feature>
<evidence type="ECO:0000313" key="11">
    <source>
        <dbReference type="EMBL" id="MDQ0272218.1"/>
    </source>
</evidence>
<evidence type="ECO:0000256" key="4">
    <source>
        <dbReference type="ARBA" id="ARBA00022692"/>
    </source>
</evidence>
<keyword evidence="2 10" id="KW-0444">Lipid biosynthesis</keyword>
<keyword evidence="9 10" id="KW-1208">Phospholipid metabolism</keyword>
<feature type="transmembrane region" description="Helical" evidence="10">
    <location>
        <begin position="116"/>
        <end position="133"/>
    </location>
</feature>
<keyword evidence="4 10" id="KW-0812">Transmembrane</keyword>
<comment type="caution">
    <text evidence="11">The sequence shown here is derived from an EMBL/GenBank/DDBJ whole genome shotgun (WGS) entry which is preliminary data.</text>
</comment>
<comment type="catalytic activity">
    <reaction evidence="10">
        <text>an acyl phosphate + sn-glycerol 3-phosphate = a 1-acyl-sn-glycero-3-phosphate + phosphate</text>
        <dbReference type="Rhea" id="RHEA:34075"/>
        <dbReference type="ChEBI" id="CHEBI:43474"/>
        <dbReference type="ChEBI" id="CHEBI:57597"/>
        <dbReference type="ChEBI" id="CHEBI:57970"/>
        <dbReference type="ChEBI" id="CHEBI:59918"/>
        <dbReference type="EC" id="2.3.1.275"/>
    </reaction>
</comment>
<dbReference type="SMART" id="SM01207">
    <property type="entry name" value="G3P_acyltransf"/>
    <property type="match status" value="1"/>
</dbReference>
<evidence type="ECO:0000313" key="12">
    <source>
        <dbReference type="Proteomes" id="UP001238088"/>
    </source>
</evidence>
<keyword evidence="5 10" id="KW-1133">Transmembrane helix</keyword>
<evidence type="ECO:0000256" key="5">
    <source>
        <dbReference type="ARBA" id="ARBA00022989"/>
    </source>
</evidence>
<keyword evidence="3 10" id="KW-0808">Transferase</keyword>
<evidence type="ECO:0000256" key="2">
    <source>
        <dbReference type="ARBA" id="ARBA00022516"/>
    </source>
</evidence>
<evidence type="ECO:0000256" key="3">
    <source>
        <dbReference type="ARBA" id="ARBA00022679"/>
    </source>
</evidence>
<dbReference type="PANTHER" id="PTHR30309">
    <property type="entry name" value="INNER MEMBRANE PROTEIN YGIH"/>
    <property type="match status" value="1"/>
</dbReference>
<feature type="transmembrane region" description="Helical" evidence="10">
    <location>
        <begin position="190"/>
        <end position="213"/>
    </location>
</feature>
<comment type="function">
    <text evidence="10">Catalyzes the transfer of an acyl group from acyl-phosphate (acyl-PO(4)) to glycerol-3-phosphate (G3P) to form lysophosphatidic acid (LPA). This enzyme utilizes acyl-phosphate as fatty acyl donor, but not acyl-CoA or acyl-ACP.</text>
</comment>
<dbReference type="Proteomes" id="UP001238088">
    <property type="component" value="Unassembled WGS sequence"/>
</dbReference>
<feature type="transmembrane region" description="Helical" evidence="10">
    <location>
        <begin position="36"/>
        <end position="58"/>
    </location>
</feature>
<keyword evidence="1 10" id="KW-1003">Cell membrane</keyword>
<evidence type="ECO:0000256" key="8">
    <source>
        <dbReference type="ARBA" id="ARBA00023209"/>
    </source>
</evidence>
<comment type="similarity">
    <text evidence="10">Belongs to the PlsY family.</text>
</comment>
<comment type="subcellular location">
    <subcellularLocation>
        <location evidence="10">Cell membrane</location>
        <topology evidence="10">Multi-pass membrane protein</topology>
    </subcellularLocation>
</comment>
<evidence type="ECO:0000256" key="6">
    <source>
        <dbReference type="ARBA" id="ARBA00023098"/>
    </source>
</evidence>
<protein>
    <recommendedName>
        <fullName evidence="10">Glycerol-3-phosphate acyltransferase</fullName>
    </recommendedName>
    <alternativeName>
        <fullName evidence="10">Acyl-PO4 G3P acyltransferase</fullName>
    </alternativeName>
    <alternativeName>
        <fullName evidence="10">Acyl-phosphate--glycerol-3-phosphate acyltransferase</fullName>
    </alternativeName>
    <alternativeName>
        <fullName evidence="10">G3P acyltransferase</fullName>
        <shortName evidence="10">GPAT</shortName>
        <ecNumber evidence="10">2.3.1.275</ecNumber>
    </alternativeName>
    <alternativeName>
        <fullName evidence="10">Lysophosphatidic acid synthase</fullName>
        <shortName evidence="10">LPA synthase</shortName>
    </alternativeName>
</protein>
<comment type="subunit">
    <text evidence="10">Probably interacts with PlsX.</text>
</comment>
<dbReference type="HAMAP" id="MF_01043">
    <property type="entry name" value="PlsY"/>
    <property type="match status" value="1"/>
</dbReference>
<dbReference type="GO" id="GO:0004366">
    <property type="term" value="F:glycerol-3-phosphate O-acyltransferase activity"/>
    <property type="evidence" value="ECO:0007669"/>
    <property type="project" value="UniProtKB-EC"/>
</dbReference>
<keyword evidence="7 10" id="KW-0472">Membrane</keyword>
<feature type="transmembrane region" description="Helical" evidence="10">
    <location>
        <begin position="145"/>
        <end position="170"/>
    </location>
</feature>
<keyword evidence="6 10" id="KW-0443">Lipid metabolism</keyword>
<dbReference type="EMBL" id="JAUSUB010000021">
    <property type="protein sequence ID" value="MDQ0272218.1"/>
    <property type="molecule type" value="Genomic_DNA"/>
</dbReference>
<proteinExistence type="inferred from homology"/>
<evidence type="ECO:0000256" key="9">
    <source>
        <dbReference type="ARBA" id="ARBA00023264"/>
    </source>
</evidence>
<keyword evidence="8 10" id="KW-0594">Phospholipid biosynthesis</keyword>
<name>A0ABU0ALS6_9BACI</name>
<organism evidence="11 12">
    <name type="scientific">Cytobacillus purgationiresistens</name>
    <dbReference type="NCBI Taxonomy" id="863449"/>
    <lineage>
        <taxon>Bacteria</taxon>
        <taxon>Bacillati</taxon>
        <taxon>Bacillota</taxon>
        <taxon>Bacilli</taxon>
        <taxon>Bacillales</taxon>
        <taxon>Bacillaceae</taxon>
        <taxon>Cytobacillus</taxon>
    </lineage>
</organism>
<accession>A0ABU0ALS6</accession>
<dbReference type="InterPro" id="IPR003811">
    <property type="entry name" value="G3P_acylTferase_PlsY"/>
</dbReference>
<evidence type="ECO:0000256" key="1">
    <source>
        <dbReference type="ARBA" id="ARBA00022475"/>
    </source>
</evidence>
<dbReference type="PANTHER" id="PTHR30309:SF0">
    <property type="entry name" value="GLYCEROL-3-PHOSPHATE ACYLTRANSFERASE-RELATED"/>
    <property type="match status" value="1"/>
</dbReference>
<keyword evidence="11" id="KW-0012">Acyltransferase</keyword>
<keyword evidence="12" id="KW-1185">Reference proteome</keyword>
<dbReference type="Pfam" id="PF02660">
    <property type="entry name" value="G3P_acyltransf"/>
    <property type="match status" value="1"/>
</dbReference>
<dbReference type="EC" id="2.3.1.275" evidence="10"/>
<reference evidence="11 12" key="1">
    <citation type="submission" date="2023-07" db="EMBL/GenBank/DDBJ databases">
        <title>Genomic Encyclopedia of Type Strains, Phase IV (KMG-IV): sequencing the most valuable type-strain genomes for metagenomic binning, comparative biology and taxonomic classification.</title>
        <authorList>
            <person name="Goeker M."/>
        </authorList>
    </citation>
    <scope>NUCLEOTIDE SEQUENCE [LARGE SCALE GENOMIC DNA]</scope>
    <source>
        <strain evidence="11 12">DSM 23494</strain>
    </source>
</reference>
<gene>
    <name evidence="10" type="primary">plsY</name>
    <name evidence="11" type="ORF">J2S17_004110</name>
</gene>
<evidence type="ECO:0000256" key="7">
    <source>
        <dbReference type="ARBA" id="ARBA00023136"/>
    </source>
</evidence>